<gene>
    <name evidence="1" type="ORF">BJP36_23930</name>
</gene>
<organism evidence="1 2">
    <name type="scientific">Moorena producens (strain JHB)</name>
    <dbReference type="NCBI Taxonomy" id="1454205"/>
    <lineage>
        <taxon>Bacteria</taxon>
        <taxon>Bacillati</taxon>
        <taxon>Cyanobacteriota</taxon>
        <taxon>Cyanophyceae</taxon>
        <taxon>Coleofasciculales</taxon>
        <taxon>Coleofasciculaceae</taxon>
        <taxon>Moorena</taxon>
    </lineage>
</organism>
<accession>A0A1D9G4D5</accession>
<dbReference type="EMBL" id="CP017708">
    <property type="protein sequence ID" value="AOY82507.1"/>
    <property type="molecule type" value="Genomic_DNA"/>
</dbReference>
<reference evidence="2" key="1">
    <citation type="submission" date="2016-10" db="EMBL/GenBank/DDBJ databases">
        <title>Comparative genomics uncovers the prolific and rare metabolic potential of the cyanobacterial genus Moorea.</title>
        <authorList>
            <person name="Leao T."/>
            <person name="Castelao G."/>
            <person name="Korobeynikov A."/>
            <person name="Monroe E.A."/>
            <person name="Podell S."/>
            <person name="Glukhov E."/>
            <person name="Allen E."/>
            <person name="Gerwick W.H."/>
            <person name="Gerwick L."/>
        </authorList>
    </citation>
    <scope>NUCLEOTIDE SEQUENCE [LARGE SCALE GENOMIC DNA]</scope>
    <source>
        <strain evidence="2">JHB</strain>
    </source>
</reference>
<dbReference type="AlphaFoldDB" id="A0A1D9G4D5"/>
<proteinExistence type="predicted"/>
<protein>
    <submittedName>
        <fullName evidence="1">Uncharacterized protein</fullName>
    </submittedName>
</protein>
<sequence>MLDTAYNRLNVGHKDVSIDDNGIIMAAVQALYKKFLEQEKIIAQQELCLKEQEQAISRIKLPDQLR</sequence>
<evidence type="ECO:0000313" key="1">
    <source>
        <dbReference type="EMBL" id="AOY82507.1"/>
    </source>
</evidence>
<name>A0A1D9G4D5_MOOP1</name>
<dbReference type="Proteomes" id="UP000176944">
    <property type="component" value="Chromosome"/>
</dbReference>
<evidence type="ECO:0000313" key="2">
    <source>
        <dbReference type="Proteomes" id="UP000176944"/>
    </source>
</evidence>